<keyword evidence="1" id="KW-0812">Transmembrane</keyword>
<dbReference type="RefSeq" id="WP_092478821.1">
    <property type="nucleotide sequence ID" value="NZ_FOHN01000031.1"/>
</dbReference>
<evidence type="ECO:0000256" key="1">
    <source>
        <dbReference type="SAM" id="Phobius"/>
    </source>
</evidence>
<dbReference type="InterPro" id="IPR011990">
    <property type="entry name" value="TPR-like_helical_dom_sf"/>
</dbReference>
<evidence type="ECO:0000313" key="4">
    <source>
        <dbReference type="Proteomes" id="UP000199800"/>
    </source>
</evidence>
<keyword evidence="1" id="KW-0472">Membrane</keyword>
<sequence>MEEIYQQTKKLFNAADCMVACKDKILIYRKALAGFKQIEDYKDSRQYCKECRKRAKQTRLDIKANAYESALKKLSNAKNARDCDIAKEQFLNLEDYQDAPNMAEKCLQLKAKFEKKSIRGNMMRIMIAVFVVVLFLSFTTTSFKYFRARAYKTAGMYSMAIKLYSKLDTYKDSASRLEECKYYYGLKLKNNQDYSHARQAFAQAHSYQDSDVQEAAVEQLIVQNSNVGKQVIIGGHSWTILDKKENAALLIKNRAIDDITYHNTLENVTWENSDVREFLNGKFMDTFSEEEKNNILMSDVKMDDNEMYQVDGGNDTKDQVFLLSLDEAQQYADIMPKCKVNTWLRSPGSDPKTASFLAEGNIIMEYGYLVNVAGFAIRPAMWYVYE</sequence>
<accession>A0A1I0FG58</accession>
<evidence type="ECO:0000313" key="3">
    <source>
        <dbReference type="EMBL" id="SET56908.1"/>
    </source>
</evidence>
<dbReference type="AlphaFoldDB" id="A0A1I0FG58"/>
<reference evidence="3 4" key="1">
    <citation type="submission" date="2016-10" db="EMBL/GenBank/DDBJ databases">
        <authorList>
            <person name="de Groot N.N."/>
        </authorList>
    </citation>
    <scope>NUCLEOTIDE SEQUENCE [LARGE SCALE GENOMIC DNA]</scope>
    <source>
        <strain evidence="3 4">DSM 1801</strain>
    </source>
</reference>
<proteinExistence type="predicted"/>
<dbReference type="SUPFAM" id="SSF48452">
    <property type="entry name" value="TPR-like"/>
    <property type="match status" value="1"/>
</dbReference>
<gene>
    <name evidence="3" type="ORF">SAMN04487772_13121</name>
</gene>
<name>A0A1I0FG58_9FIRM</name>
<dbReference type="STRING" id="29364.SAMN04487772_13121"/>
<keyword evidence="4" id="KW-1185">Reference proteome</keyword>
<dbReference type="EMBL" id="FOHN01000031">
    <property type="protein sequence ID" value="SET56908.1"/>
    <property type="molecule type" value="Genomic_DNA"/>
</dbReference>
<dbReference type="Pfam" id="PF19789">
    <property type="entry name" value="DUF6273"/>
    <property type="match status" value="1"/>
</dbReference>
<organism evidence="3 4">
    <name type="scientific">[Clostridium] polysaccharolyticum</name>
    <dbReference type="NCBI Taxonomy" id="29364"/>
    <lineage>
        <taxon>Bacteria</taxon>
        <taxon>Bacillati</taxon>
        <taxon>Bacillota</taxon>
        <taxon>Clostridia</taxon>
        <taxon>Lachnospirales</taxon>
        <taxon>Lachnospiraceae</taxon>
    </lineage>
</organism>
<dbReference type="Proteomes" id="UP000199800">
    <property type="component" value="Unassembled WGS sequence"/>
</dbReference>
<dbReference type="InterPro" id="IPR046240">
    <property type="entry name" value="DUF6273"/>
</dbReference>
<dbReference type="OrthoDB" id="384490at2"/>
<evidence type="ECO:0000259" key="2">
    <source>
        <dbReference type="Pfam" id="PF19789"/>
    </source>
</evidence>
<feature type="domain" description="DUF6273" evidence="2">
    <location>
        <begin position="246"/>
        <end position="382"/>
    </location>
</feature>
<feature type="transmembrane region" description="Helical" evidence="1">
    <location>
        <begin position="125"/>
        <end position="146"/>
    </location>
</feature>
<keyword evidence="1" id="KW-1133">Transmembrane helix</keyword>
<protein>
    <recommendedName>
        <fullName evidence="2">DUF6273 domain-containing protein</fullName>
    </recommendedName>
</protein>